<protein>
    <submittedName>
        <fullName evidence="2">Uncharacterized protein</fullName>
    </submittedName>
</protein>
<dbReference type="Proteomes" id="UP000594261">
    <property type="component" value="Chromosome 7"/>
</dbReference>
<dbReference type="AlphaFoldDB" id="A0A7N2M315"/>
<accession>A0A7N2M315</accession>
<reference evidence="2" key="2">
    <citation type="submission" date="2021-01" db="UniProtKB">
        <authorList>
            <consortium name="EnsemblPlants"/>
        </authorList>
    </citation>
    <scope>IDENTIFICATION</scope>
</reference>
<evidence type="ECO:0000313" key="3">
    <source>
        <dbReference type="Proteomes" id="UP000594261"/>
    </source>
</evidence>
<dbReference type="InParanoid" id="A0A7N2M315"/>
<name>A0A7N2M315_QUELO</name>
<evidence type="ECO:0000256" key="1">
    <source>
        <dbReference type="SAM" id="MobiDB-lite"/>
    </source>
</evidence>
<evidence type="ECO:0000313" key="2">
    <source>
        <dbReference type="EnsemblPlants" id="QL07p009151:mrna"/>
    </source>
</evidence>
<proteinExistence type="predicted"/>
<dbReference type="EMBL" id="LRBV02000007">
    <property type="status" value="NOT_ANNOTATED_CDS"/>
    <property type="molecule type" value="Genomic_DNA"/>
</dbReference>
<sequence>MSYNDEYMVWFHLCTLRHITKETSYWDILVESQLKIMTKCEPGSEIYIDCINALKAIEEISQLTLDDARIAGNTSEPAVGHANKICLDTGYDMGFMAHNDVGPSHTFAHGDTSRSPSMVRDDTCPPISSTTSPLPTTRMSSPPTTGTAPVDVCGRDEMRFMPTFGRPTIGVVSPEFMHNKFIQTKIPAPPTHKRLTIKDRSQKGHNGPTD</sequence>
<feature type="compositionally biased region" description="Low complexity" evidence="1">
    <location>
        <begin position="124"/>
        <end position="147"/>
    </location>
</feature>
<feature type="region of interest" description="Disordered" evidence="1">
    <location>
        <begin position="106"/>
        <end position="152"/>
    </location>
</feature>
<reference evidence="2 3" key="1">
    <citation type="journal article" date="2016" name="G3 (Bethesda)">
        <title>First Draft Assembly and Annotation of the Genome of a California Endemic Oak Quercus lobata Nee (Fagaceae).</title>
        <authorList>
            <person name="Sork V.L."/>
            <person name="Fitz-Gibbon S.T."/>
            <person name="Puiu D."/>
            <person name="Crepeau M."/>
            <person name="Gugger P.F."/>
            <person name="Sherman R."/>
            <person name="Stevens K."/>
            <person name="Langley C.H."/>
            <person name="Pellegrini M."/>
            <person name="Salzberg S.L."/>
        </authorList>
    </citation>
    <scope>NUCLEOTIDE SEQUENCE [LARGE SCALE GENOMIC DNA]</scope>
    <source>
        <strain evidence="2 3">cv. SW786</strain>
    </source>
</reference>
<dbReference type="EnsemblPlants" id="QL07p009151:mrna">
    <property type="protein sequence ID" value="QL07p009151:mrna"/>
    <property type="gene ID" value="QL07p009151"/>
</dbReference>
<organism evidence="2 3">
    <name type="scientific">Quercus lobata</name>
    <name type="common">Valley oak</name>
    <dbReference type="NCBI Taxonomy" id="97700"/>
    <lineage>
        <taxon>Eukaryota</taxon>
        <taxon>Viridiplantae</taxon>
        <taxon>Streptophyta</taxon>
        <taxon>Embryophyta</taxon>
        <taxon>Tracheophyta</taxon>
        <taxon>Spermatophyta</taxon>
        <taxon>Magnoliopsida</taxon>
        <taxon>eudicotyledons</taxon>
        <taxon>Gunneridae</taxon>
        <taxon>Pentapetalae</taxon>
        <taxon>rosids</taxon>
        <taxon>fabids</taxon>
        <taxon>Fagales</taxon>
        <taxon>Fagaceae</taxon>
        <taxon>Quercus</taxon>
    </lineage>
</organism>
<feature type="region of interest" description="Disordered" evidence="1">
    <location>
        <begin position="186"/>
        <end position="210"/>
    </location>
</feature>
<dbReference type="Gramene" id="QL07p009151:mrna">
    <property type="protein sequence ID" value="QL07p009151:mrna"/>
    <property type="gene ID" value="QL07p009151"/>
</dbReference>
<keyword evidence="3" id="KW-1185">Reference proteome</keyword>